<keyword evidence="4" id="KW-1185">Reference proteome</keyword>
<dbReference type="Proteomes" id="UP000507245">
    <property type="component" value="Unassembled WGS sequence"/>
</dbReference>
<dbReference type="OrthoDB" id="10594534at2759"/>
<evidence type="ECO:0000313" key="4">
    <source>
        <dbReference type="Proteomes" id="UP000507245"/>
    </source>
</evidence>
<reference evidence="2 3" key="2">
    <citation type="submission" date="2020-05" db="EMBL/GenBank/DDBJ databases">
        <authorList>
            <person name="Campoy J."/>
            <person name="Schneeberger K."/>
            <person name="Spophaly S."/>
        </authorList>
    </citation>
    <scope>NUCLEOTIDE SEQUENCE [LARGE SCALE GENOMIC DNA]</scope>
    <source>
        <strain evidence="2">PruArmRojPasFocal</strain>
    </source>
</reference>
<reference evidence="4" key="1">
    <citation type="journal article" date="2020" name="Genome Biol.">
        <title>Gamete binning: chromosome-level and haplotype-resolved genome assembly enabled by high-throughput single-cell sequencing of gamete genomes.</title>
        <authorList>
            <person name="Campoy J.A."/>
            <person name="Sun H."/>
            <person name="Goel M."/>
            <person name="Jiao W.-B."/>
            <person name="Folz-Donahue K."/>
            <person name="Wang N."/>
            <person name="Rubio M."/>
            <person name="Liu C."/>
            <person name="Kukat C."/>
            <person name="Ruiz D."/>
            <person name="Huettel B."/>
            <person name="Schneeberger K."/>
        </authorList>
    </citation>
    <scope>NUCLEOTIDE SEQUENCE [LARGE SCALE GENOMIC DNA]</scope>
    <source>
        <strain evidence="4">cv. Rojo Pasion</strain>
    </source>
</reference>
<dbReference type="AlphaFoldDB" id="A0A6J5WH29"/>
<sequence length="175" mass="19025">MSSSSNNNISLPFSIVDELAPVDFGIGFNNTGQDQPVAAYPNPSALESSNAQINEKLHKLLFKSLKKSVADSTSELKSQSIEPPKPTRRPIILTDAPASIAILFQVTGSNSGWSITRSQYSQSLLFYFELQEATRRSRGPTAPAGQLTGVRFKLPEAFDGDGLDVEKVYTALIYV</sequence>
<organism evidence="2 4">
    <name type="scientific">Prunus armeniaca</name>
    <name type="common">Apricot</name>
    <name type="synonym">Armeniaca vulgaris</name>
    <dbReference type="NCBI Taxonomy" id="36596"/>
    <lineage>
        <taxon>Eukaryota</taxon>
        <taxon>Viridiplantae</taxon>
        <taxon>Streptophyta</taxon>
        <taxon>Embryophyta</taxon>
        <taxon>Tracheophyta</taxon>
        <taxon>Spermatophyta</taxon>
        <taxon>Magnoliopsida</taxon>
        <taxon>eudicotyledons</taxon>
        <taxon>Gunneridae</taxon>
        <taxon>Pentapetalae</taxon>
        <taxon>rosids</taxon>
        <taxon>fabids</taxon>
        <taxon>Rosales</taxon>
        <taxon>Rosaceae</taxon>
        <taxon>Amygdaloideae</taxon>
        <taxon>Amygdaleae</taxon>
        <taxon>Prunus</taxon>
    </lineage>
</organism>
<evidence type="ECO:0000313" key="3">
    <source>
        <dbReference type="Proteomes" id="UP000507222"/>
    </source>
</evidence>
<gene>
    <name evidence="1" type="ORF">CURHAP_LOCUS16526</name>
    <name evidence="2" type="ORF">ORAREDHAP_LOCUS16103</name>
</gene>
<protein>
    <submittedName>
        <fullName evidence="2">Uncharacterized protein</fullName>
    </submittedName>
</protein>
<name>A0A6J5WH29_PRUAR</name>
<proteinExistence type="predicted"/>
<dbReference type="EMBL" id="CAEKDK010000002">
    <property type="protein sequence ID" value="CAB4270417.1"/>
    <property type="molecule type" value="Genomic_DNA"/>
</dbReference>
<dbReference type="EMBL" id="CAEKKB010000002">
    <property type="protein sequence ID" value="CAB4300819.1"/>
    <property type="molecule type" value="Genomic_DNA"/>
</dbReference>
<dbReference type="Proteomes" id="UP000507222">
    <property type="component" value="Unassembled WGS sequence"/>
</dbReference>
<evidence type="ECO:0000313" key="2">
    <source>
        <dbReference type="EMBL" id="CAB4300819.1"/>
    </source>
</evidence>
<accession>A0A6J5WH29</accession>
<evidence type="ECO:0000313" key="1">
    <source>
        <dbReference type="EMBL" id="CAB4270417.1"/>
    </source>
</evidence>